<dbReference type="RefSeq" id="WP_013251233.1">
    <property type="nucleotide sequence ID" value="NC_014363.1"/>
</dbReference>
<dbReference type="PATRIC" id="fig|633147.7.peg.1206"/>
<evidence type="ECO:0000313" key="2">
    <source>
        <dbReference type="Proteomes" id="UP000000333"/>
    </source>
</evidence>
<dbReference type="PANTHER" id="PTHR10000:SF8">
    <property type="entry name" value="HAD SUPERFAMILY HYDROLASE-LIKE, TYPE 3"/>
    <property type="match status" value="1"/>
</dbReference>
<gene>
    <name evidence="1" type="ordered locus">Olsu_0357</name>
</gene>
<keyword evidence="2" id="KW-1185">Reference proteome</keyword>
<dbReference type="Proteomes" id="UP000000333">
    <property type="component" value="Chromosome"/>
</dbReference>
<dbReference type="Pfam" id="PF08282">
    <property type="entry name" value="Hydrolase_3"/>
    <property type="match status" value="1"/>
</dbReference>
<dbReference type="KEGG" id="ols:Olsu_0357"/>
<dbReference type="GO" id="GO:0016791">
    <property type="term" value="F:phosphatase activity"/>
    <property type="evidence" value="ECO:0007669"/>
    <property type="project" value="TreeGrafter"/>
</dbReference>
<dbReference type="AlphaFoldDB" id="E1QYL7"/>
<dbReference type="SUPFAM" id="SSF56784">
    <property type="entry name" value="HAD-like"/>
    <property type="match status" value="1"/>
</dbReference>
<proteinExistence type="predicted"/>
<dbReference type="SFLD" id="SFLDG01140">
    <property type="entry name" value="C2.B:_Phosphomannomutase_and_P"/>
    <property type="match status" value="1"/>
</dbReference>
<reference evidence="1 2" key="1">
    <citation type="journal article" date="2010" name="Stand. Genomic Sci.">
        <title>Complete genome sequence of Olsenella uli type strain (VPI D76D-27C).</title>
        <authorList>
            <person name="Goker M."/>
            <person name="Held B."/>
            <person name="Lucas S."/>
            <person name="Nolan M."/>
            <person name="Yasawong M."/>
            <person name="Glavina Del Rio T."/>
            <person name="Tice H."/>
            <person name="Cheng J.F."/>
            <person name="Bruce D."/>
            <person name="Detter J.C."/>
            <person name="Tapia R."/>
            <person name="Han C."/>
            <person name="Goodwin L."/>
            <person name="Pitluck S."/>
            <person name="Liolios K."/>
            <person name="Ivanova N."/>
            <person name="Mavromatis K."/>
            <person name="Mikhailova N."/>
            <person name="Pati A."/>
            <person name="Chen A."/>
            <person name="Palaniappan K."/>
            <person name="Land M."/>
            <person name="Hauser L."/>
            <person name="Chang Y.J."/>
            <person name="Jeffries C.D."/>
            <person name="Rohde M."/>
            <person name="Sikorski J."/>
            <person name="Pukall R."/>
            <person name="Woyke T."/>
            <person name="Bristow J."/>
            <person name="Eisen J.A."/>
            <person name="Markowitz V."/>
            <person name="Hugenholtz P."/>
            <person name="Kyrpides N.C."/>
            <person name="Klenk H.P."/>
            <person name="Lapidus A."/>
        </authorList>
    </citation>
    <scope>NUCLEOTIDE SEQUENCE [LARGE SCALE GENOMIC DNA]</scope>
    <source>
        <strain evidence="2">ATCC 49627 / DSM 7084 / CIP 109912 / JCM 12494 / NCIMB 702895 / VPI D76D-27C</strain>
    </source>
</reference>
<dbReference type="GO" id="GO:0005829">
    <property type="term" value="C:cytosol"/>
    <property type="evidence" value="ECO:0007669"/>
    <property type="project" value="TreeGrafter"/>
</dbReference>
<dbReference type="PANTHER" id="PTHR10000">
    <property type="entry name" value="PHOSPHOSERINE PHOSPHATASE"/>
    <property type="match status" value="1"/>
</dbReference>
<dbReference type="GO" id="GO:0000287">
    <property type="term" value="F:magnesium ion binding"/>
    <property type="evidence" value="ECO:0007669"/>
    <property type="project" value="TreeGrafter"/>
</dbReference>
<dbReference type="HOGENOM" id="CLU_044146_1_2_11"/>
<dbReference type="Gene3D" id="3.30.1240.10">
    <property type="match status" value="1"/>
</dbReference>
<dbReference type="Gene3D" id="3.40.50.1000">
    <property type="entry name" value="HAD superfamily/HAD-like"/>
    <property type="match status" value="1"/>
</dbReference>
<keyword evidence="1" id="KW-0378">Hydrolase</keyword>
<protein>
    <submittedName>
        <fullName evidence="1">HAD-superfamily hydrolase, subfamily IIB</fullName>
    </submittedName>
</protein>
<dbReference type="InterPro" id="IPR036412">
    <property type="entry name" value="HAD-like_sf"/>
</dbReference>
<sequence>MSAPTSAFDLAAVDMDGTLLHDDKTLDSAAPSALAEAVGAGRTVALCTGRCVSEIRPYLPQLPMVRYAIAEVGALLYDLREKRVVARHALPREVIDAVVSFVCSEDVMVQGVSAGQAYATASMVPRMAAYNMAPYIPLYEQTATLAPRMTDLLEDPTRTWEKLNLFHRSTQARERTRERLGGLPAVESYSEVTSLEVTPLGIDKGSGIRALCELLDIDASRALAIGDSDNDLAAFRDAGMGVAVANASERALGAADALVSAHDKGGVAEAVRRYLM</sequence>
<dbReference type="eggNOG" id="COG0561">
    <property type="taxonomic scope" value="Bacteria"/>
</dbReference>
<dbReference type="GeneID" id="78511813"/>
<dbReference type="EMBL" id="CP002106">
    <property type="protein sequence ID" value="ADK67481.1"/>
    <property type="molecule type" value="Genomic_DNA"/>
</dbReference>
<dbReference type="InterPro" id="IPR023214">
    <property type="entry name" value="HAD_sf"/>
</dbReference>
<dbReference type="OrthoDB" id="9792539at2"/>
<dbReference type="SFLD" id="SFLDS00003">
    <property type="entry name" value="Haloacid_Dehalogenase"/>
    <property type="match status" value="1"/>
</dbReference>
<name>E1QYL7_OLSUV</name>
<accession>E1QYL7</accession>
<dbReference type="STRING" id="633147.Olsu_0357"/>
<organism evidence="1 2">
    <name type="scientific">Olsenella uli (strain ATCC 49627 / DSM 7084 / CCUG 31166 / CIP 109912 / JCM 12494 / LMG 11480 / NCIMB 702895 / VPI D76D-27C)</name>
    <name type="common">Lactobacillus uli</name>
    <dbReference type="NCBI Taxonomy" id="633147"/>
    <lineage>
        <taxon>Bacteria</taxon>
        <taxon>Bacillati</taxon>
        <taxon>Actinomycetota</taxon>
        <taxon>Coriobacteriia</taxon>
        <taxon>Coriobacteriales</taxon>
        <taxon>Atopobiaceae</taxon>
        <taxon>Olsenella</taxon>
    </lineage>
</organism>
<evidence type="ECO:0000313" key="1">
    <source>
        <dbReference type="EMBL" id="ADK67481.1"/>
    </source>
</evidence>